<dbReference type="Pfam" id="PF00266">
    <property type="entry name" value="Aminotran_5"/>
    <property type="match status" value="1"/>
</dbReference>
<evidence type="ECO:0000256" key="6">
    <source>
        <dbReference type="ARBA" id="ARBA00023004"/>
    </source>
</evidence>
<evidence type="ECO:0000256" key="3">
    <source>
        <dbReference type="ARBA" id="ARBA00022679"/>
    </source>
</evidence>
<gene>
    <name evidence="10" type="ORF">UFOPK4150_01905</name>
</gene>
<accession>A0A6J7SA62</accession>
<dbReference type="Gene3D" id="3.40.640.10">
    <property type="entry name" value="Type I PLP-dependent aspartate aminotransferase-like (Major domain)"/>
    <property type="match status" value="1"/>
</dbReference>
<dbReference type="AlphaFoldDB" id="A0A6J7SA62"/>
<dbReference type="InterPro" id="IPR015422">
    <property type="entry name" value="PyrdxlP-dep_Trfase_small"/>
</dbReference>
<dbReference type="InterPro" id="IPR016454">
    <property type="entry name" value="Cysteine_dSase"/>
</dbReference>
<comment type="cofactor">
    <cofactor evidence="1">
        <name>pyridoxal 5'-phosphate</name>
        <dbReference type="ChEBI" id="CHEBI:597326"/>
    </cofactor>
</comment>
<evidence type="ECO:0000256" key="4">
    <source>
        <dbReference type="ARBA" id="ARBA00022723"/>
    </source>
</evidence>
<dbReference type="PANTHER" id="PTHR11601:SF34">
    <property type="entry name" value="CYSTEINE DESULFURASE"/>
    <property type="match status" value="1"/>
</dbReference>
<dbReference type="GO" id="GO:0051536">
    <property type="term" value="F:iron-sulfur cluster binding"/>
    <property type="evidence" value="ECO:0007669"/>
    <property type="project" value="UniProtKB-KW"/>
</dbReference>
<dbReference type="PANTHER" id="PTHR11601">
    <property type="entry name" value="CYSTEINE DESULFURYLASE FAMILY MEMBER"/>
    <property type="match status" value="1"/>
</dbReference>
<dbReference type="InterPro" id="IPR015424">
    <property type="entry name" value="PyrdxlP-dep_Trfase"/>
</dbReference>
<evidence type="ECO:0000256" key="2">
    <source>
        <dbReference type="ARBA" id="ARBA00006490"/>
    </source>
</evidence>
<feature type="domain" description="Aminotransferase class V" evidence="9">
    <location>
        <begin position="40"/>
        <end position="394"/>
    </location>
</feature>
<reference evidence="10" key="1">
    <citation type="submission" date="2020-05" db="EMBL/GenBank/DDBJ databases">
        <authorList>
            <person name="Chiriac C."/>
            <person name="Salcher M."/>
            <person name="Ghai R."/>
            <person name="Kavagutti S V."/>
        </authorList>
    </citation>
    <scope>NUCLEOTIDE SEQUENCE</scope>
</reference>
<evidence type="ECO:0000259" key="9">
    <source>
        <dbReference type="Pfam" id="PF00266"/>
    </source>
</evidence>
<organism evidence="10">
    <name type="scientific">freshwater metagenome</name>
    <dbReference type="NCBI Taxonomy" id="449393"/>
    <lineage>
        <taxon>unclassified sequences</taxon>
        <taxon>metagenomes</taxon>
        <taxon>ecological metagenomes</taxon>
    </lineage>
</organism>
<keyword evidence="3" id="KW-0808">Transferase</keyword>
<feature type="region of interest" description="Disordered" evidence="8">
    <location>
        <begin position="9"/>
        <end position="46"/>
    </location>
</feature>
<dbReference type="PIRSF" id="PIRSF005572">
    <property type="entry name" value="NifS"/>
    <property type="match status" value="1"/>
</dbReference>
<name>A0A6J7SA62_9ZZZZ</name>
<dbReference type="Gene3D" id="3.90.1150.10">
    <property type="entry name" value="Aspartate Aminotransferase, domain 1"/>
    <property type="match status" value="1"/>
</dbReference>
<evidence type="ECO:0000313" key="10">
    <source>
        <dbReference type="EMBL" id="CAB5037896.1"/>
    </source>
</evidence>
<keyword evidence="5" id="KW-0663">Pyridoxal phosphate</keyword>
<protein>
    <submittedName>
        <fullName evidence="10">Unannotated protein</fullName>
    </submittedName>
</protein>
<comment type="similarity">
    <text evidence="2">Belongs to the class-V pyridoxal-phosphate-dependent aminotransferase family. NifS/IscS subfamily.</text>
</comment>
<keyword evidence="6" id="KW-0408">Iron</keyword>
<proteinExistence type="inferred from homology"/>
<evidence type="ECO:0000256" key="5">
    <source>
        <dbReference type="ARBA" id="ARBA00022898"/>
    </source>
</evidence>
<dbReference type="GO" id="GO:0016740">
    <property type="term" value="F:transferase activity"/>
    <property type="evidence" value="ECO:0007669"/>
    <property type="project" value="UniProtKB-KW"/>
</dbReference>
<dbReference type="SUPFAM" id="SSF53383">
    <property type="entry name" value="PLP-dependent transferases"/>
    <property type="match status" value="1"/>
</dbReference>
<evidence type="ECO:0000256" key="7">
    <source>
        <dbReference type="ARBA" id="ARBA00023014"/>
    </source>
</evidence>
<evidence type="ECO:0000256" key="1">
    <source>
        <dbReference type="ARBA" id="ARBA00001933"/>
    </source>
</evidence>
<dbReference type="InterPro" id="IPR015421">
    <property type="entry name" value="PyrdxlP-dep_Trfase_major"/>
</dbReference>
<dbReference type="GO" id="GO:0046872">
    <property type="term" value="F:metal ion binding"/>
    <property type="evidence" value="ECO:0007669"/>
    <property type="project" value="UniProtKB-KW"/>
</dbReference>
<evidence type="ECO:0000256" key="8">
    <source>
        <dbReference type="SAM" id="MobiDB-lite"/>
    </source>
</evidence>
<keyword evidence="4" id="KW-0479">Metal-binding</keyword>
<sequence length="414" mass="43111">MGHYGQFVAHDTTDDHGRSTSAPDPPLTSGQSTPWPPPGYLDAASTSPLHPAARVALLTALEHGWADPSRRYHEARRARQLLDMARETVAAVLRARPDEISFTGSGTEAIHLGVAGLAKGRARVGARIVATAVEHSSVLHAARAVPEGELITAGVDEFGRVDLGEFERVVTGGGVALTAVQSANHEVGTRQPLAEVAAISAAHDVPLLVDAAQSIGRDPAPEHWSVLCASAHKWGGPAGVGVLAVRTGVRWRSPSPDGSQEHGRVPGFVNIAAIVAAAAALEAVERVRVAESDRLSALVGMIRARVPEIVPDVVVLGDPLDRLPHLVTFSCLYVDGESLLADLDRAGFAVSSGSSCVADALVPSHVLAAMGALTQGNLRVSLPAGAREGDVARFLEVLPSIVMRARAEFGAEGL</sequence>
<keyword evidence="7" id="KW-0411">Iron-sulfur</keyword>
<dbReference type="InterPro" id="IPR000192">
    <property type="entry name" value="Aminotrans_V_dom"/>
</dbReference>
<dbReference type="EMBL" id="CAFBPU010000048">
    <property type="protein sequence ID" value="CAB5037896.1"/>
    <property type="molecule type" value="Genomic_DNA"/>
</dbReference>